<evidence type="ECO:0000256" key="2">
    <source>
        <dbReference type="ARBA" id="ARBA00022692"/>
    </source>
</evidence>
<keyword evidence="4" id="KW-0472">Membrane</keyword>
<dbReference type="SMART" id="SM00679">
    <property type="entry name" value="CTNS"/>
    <property type="match status" value="1"/>
</dbReference>
<dbReference type="PANTHER" id="PTHR16201">
    <property type="entry name" value="SEVEN TRANSMEMBRANE PROTEIN 1-RELATED"/>
    <property type="match status" value="1"/>
</dbReference>
<comment type="caution">
    <text evidence="5">The sequence shown here is derived from an EMBL/GenBank/DDBJ whole genome shotgun (WGS) entry which is preliminary data.</text>
</comment>
<reference evidence="6" key="1">
    <citation type="journal article" date="2018" name="Nat. Plants">
        <title>Whole-genome landscape of Medicago truncatula symbiotic genes.</title>
        <authorList>
            <person name="Pecrix Y."/>
            <person name="Staton S.E."/>
            <person name="Sallet E."/>
            <person name="Lelandais-Briere C."/>
            <person name="Moreau S."/>
            <person name="Carrere S."/>
            <person name="Blein T."/>
            <person name="Jardinaud M.F."/>
            <person name="Latrasse D."/>
            <person name="Zouine M."/>
            <person name="Zahm M."/>
            <person name="Kreplak J."/>
            <person name="Mayjonade B."/>
            <person name="Satge C."/>
            <person name="Perez M."/>
            <person name="Cauet S."/>
            <person name="Marande W."/>
            <person name="Chantry-Darmon C."/>
            <person name="Lopez-Roques C."/>
            <person name="Bouchez O."/>
            <person name="Berard A."/>
            <person name="Debelle F."/>
            <person name="Munos S."/>
            <person name="Bendahmane A."/>
            <person name="Berges H."/>
            <person name="Niebel A."/>
            <person name="Buitink J."/>
            <person name="Frugier F."/>
            <person name="Benhamed M."/>
            <person name="Crespi M."/>
            <person name="Gouzy J."/>
            <person name="Gamas P."/>
        </authorList>
    </citation>
    <scope>NUCLEOTIDE SEQUENCE [LARGE SCALE GENOMIC DNA]</scope>
    <source>
        <strain evidence="6">cv. Jemalong A17</strain>
    </source>
</reference>
<evidence type="ECO:0000256" key="4">
    <source>
        <dbReference type="ARBA" id="ARBA00023136"/>
    </source>
</evidence>
<dbReference type="Pfam" id="PF04193">
    <property type="entry name" value="PQ-loop"/>
    <property type="match status" value="2"/>
</dbReference>
<protein>
    <recommendedName>
        <fullName evidence="7">PQ-loop repeat family protein / transmembrane family protein</fullName>
    </recommendedName>
</protein>
<dbReference type="PANTHER" id="PTHR16201:SF51">
    <property type="entry name" value="PQ-LOOP PROTEIN_TRANSMEMBRANE FAMILY PROTEIN"/>
    <property type="match status" value="1"/>
</dbReference>
<evidence type="ECO:0000313" key="6">
    <source>
        <dbReference type="Proteomes" id="UP000265566"/>
    </source>
</evidence>
<evidence type="ECO:0000313" key="5">
    <source>
        <dbReference type="EMBL" id="RHN42145.1"/>
    </source>
</evidence>
<dbReference type="Gramene" id="rna48549">
    <property type="protein sequence ID" value="RHN42145.1"/>
    <property type="gene ID" value="gene48549"/>
</dbReference>
<organism evidence="5 6">
    <name type="scientific">Medicago truncatula</name>
    <name type="common">Barrel medic</name>
    <name type="synonym">Medicago tribuloides</name>
    <dbReference type="NCBI Taxonomy" id="3880"/>
    <lineage>
        <taxon>Eukaryota</taxon>
        <taxon>Viridiplantae</taxon>
        <taxon>Streptophyta</taxon>
        <taxon>Embryophyta</taxon>
        <taxon>Tracheophyta</taxon>
        <taxon>Spermatophyta</taxon>
        <taxon>Magnoliopsida</taxon>
        <taxon>eudicotyledons</taxon>
        <taxon>Gunneridae</taxon>
        <taxon>Pentapetalae</taxon>
        <taxon>rosids</taxon>
        <taxon>fabids</taxon>
        <taxon>Fabales</taxon>
        <taxon>Fabaceae</taxon>
        <taxon>Papilionoideae</taxon>
        <taxon>50 kb inversion clade</taxon>
        <taxon>NPAAA clade</taxon>
        <taxon>Hologalegina</taxon>
        <taxon>IRL clade</taxon>
        <taxon>Trifolieae</taxon>
        <taxon>Medicago</taxon>
    </lineage>
</organism>
<evidence type="ECO:0000256" key="1">
    <source>
        <dbReference type="ARBA" id="ARBA00004141"/>
    </source>
</evidence>
<evidence type="ECO:0000256" key="3">
    <source>
        <dbReference type="ARBA" id="ARBA00022989"/>
    </source>
</evidence>
<dbReference type="InterPro" id="IPR006603">
    <property type="entry name" value="PQ-loop_rpt"/>
</dbReference>
<keyword evidence="2" id="KW-0812">Transmembrane</keyword>
<dbReference type="InterPro" id="IPR051415">
    <property type="entry name" value="LAAT-1"/>
</dbReference>
<keyword evidence="3" id="KW-1133">Transmembrane helix</keyword>
<dbReference type="AlphaFoldDB" id="A0A396GTN7"/>
<comment type="subcellular location">
    <subcellularLocation>
        <location evidence="1">Membrane</location>
        <topology evidence="1">Multi-pass membrane protein</topology>
    </subcellularLocation>
</comment>
<proteinExistence type="predicted"/>
<dbReference type="Gene3D" id="1.20.1280.290">
    <property type="match status" value="1"/>
</dbReference>
<gene>
    <name evidence="5" type="ORF">MtrunA17_Chr8g0373681</name>
</gene>
<dbReference type="Proteomes" id="UP000265566">
    <property type="component" value="Chromosome 8"/>
</dbReference>
<dbReference type="GO" id="GO:0016020">
    <property type="term" value="C:membrane"/>
    <property type="evidence" value="ECO:0007669"/>
    <property type="project" value="UniProtKB-SubCell"/>
</dbReference>
<name>A0A396GTN7_MEDTR</name>
<accession>A0A396GTN7</accession>
<sequence>MAPSYCVKENKECVKWVETYFKDCLCNLRDDISFSLGLMSLVSWGVAEIPQIITIFRNKSSHGISLAFLLTWVAGDICNLVGCLLEPATLYASTTIILLLQIVYYDHILRWCKHRQNVKSKLDNEEEKRPLNPKPSQVYSGIAIPNGTQKEAARGEYYYMSARSLAGSATPPSFTHLRAAKSGPSALEFIHDSSDDDEASQVTSNISTTKPWSIPRSVDGRYGTFLATAINLPLKGNSMRYGYIGFTGIKLLKENEVHSTYGQYLGWIMAAIYTCSRIPQIWLNIKRVFLYEQLSLKASKQICHGCWMPQFAWH</sequence>
<dbReference type="EMBL" id="PSQE01000008">
    <property type="protein sequence ID" value="RHN42145.1"/>
    <property type="molecule type" value="Genomic_DNA"/>
</dbReference>
<evidence type="ECO:0008006" key="7">
    <source>
        <dbReference type="Google" id="ProtNLM"/>
    </source>
</evidence>